<keyword evidence="1" id="KW-0812">Transmembrane</keyword>
<reference evidence="2 3" key="1">
    <citation type="submission" date="2017-09" db="EMBL/GenBank/DDBJ databases">
        <title>Depth-based differentiation of microbial function through sediment-hosted aquifers and enrichment of novel symbionts in the deep terrestrial subsurface.</title>
        <authorList>
            <person name="Probst A.J."/>
            <person name="Ladd B."/>
            <person name="Jarett J.K."/>
            <person name="Geller-Mcgrath D.E."/>
            <person name="Sieber C.M."/>
            <person name="Emerson J.B."/>
            <person name="Anantharaman K."/>
            <person name="Thomas B.C."/>
            <person name="Malmstrom R."/>
            <person name="Stieglmeier M."/>
            <person name="Klingl A."/>
            <person name="Woyke T."/>
            <person name="Ryan C.M."/>
            <person name="Banfield J.F."/>
        </authorList>
    </citation>
    <scope>NUCLEOTIDE SEQUENCE [LARGE SCALE GENOMIC DNA]</scope>
    <source>
        <strain evidence="2">CG17_big_fil_post_rev_8_21_14_2_50_48_46</strain>
    </source>
</reference>
<dbReference type="PANTHER" id="PTHR39650:SF1">
    <property type="entry name" value="CDP-ARCHAEOL SYNTHASE"/>
    <property type="match status" value="1"/>
</dbReference>
<feature type="transmembrane region" description="Helical" evidence="1">
    <location>
        <begin position="82"/>
        <end position="99"/>
    </location>
</feature>
<protein>
    <submittedName>
        <fullName evidence="2">CDP-archaeol synthase</fullName>
    </submittedName>
</protein>
<feature type="transmembrane region" description="Helical" evidence="1">
    <location>
        <begin position="120"/>
        <end position="139"/>
    </location>
</feature>
<dbReference type="Pfam" id="PF01864">
    <property type="entry name" value="CarS-like"/>
    <property type="match status" value="1"/>
</dbReference>
<dbReference type="EMBL" id="PFFQ01000057">
    <property type="protein sequence ID" value="PIW14675.1"/>
    <property type="molecule type" value="Genomic_DNA"/>
</dbReference>
<gene>
    <name evidence="2" type="ORF">COW36_20615</name>
</gene>
<dbReference type="PANTHER" id="PTHR39650">
    <property type="entry name" value="CDP-ARCHAEOL SYNTHASE"/>
    <property type="match status" value="1"/>
</dbReference>
<proteinExistence type="predicted"/>
<dbReference type="AlphaFoldDB" id="A0A2M7FZ61"/>
<evidence type="ECO:0000313" key="2">
    <source>
        <dbReference type="EMBL" id="PIW14675.1"/>
    </source>
</evidence>
<keyword evidence="1" id="KW-0472">Membrane</keyword>
<organism evidence="2 3">
    <name type="scientific">bacterium (Candidatus Blackallbacteria) CG17_big_fil_post_rev_8_21_14_2_50_48_46</name>
    <dbReference type="NCBI Taxonomy" id="2014261"/>
    <lineage>
        <taxon>Bacteria</taxon>
        <taxon>Candidatus Blackallbacteria</taxon>
    </lineage>
</organism>
<evidence type="ECO:0000256" key="1">
    <source>
        <dbReference type="SAM" id="Phobius"/>
    </source>
</evidence>
<accession>A0A2M7FZ61</accession>
<dbReference type="InterPro" id="IPR032690">
    <property type="entry name" value="CarS"/>
</dbReference>
<name>A0A2M7FZ61_9BACT</name>
<dbReference type="Proteomes" id="UP000231019">
    <property type="component" value="Unassembled WGS sequence"/>
</dbReference>
<evidence type="ECO:0000313" key="3">
    <source>
        <dbReference type="Proteomes" id="UP000231019"/>
    </source>
</evidence>
<comment type="caution">
    <text evidence="2">The sequence shown here is derived from an EMBL/GenBank/DDBJ whole genome shotgun (WGS) entry which is preliminary data.</text>
</comment>
<feature type="transmembrane region" description="Helical" evidence="1">
    <location>
        <begin position="193"/>
        <end position="216"/>
    </location>
</feature>
<sequence length="221" mass="25182">MARPVRFRFLKMGLPCLKRLRFKGLPMSSLSRLLWLIFPLVLAGISNMVWMKLPLCKGWQVPMDQGQNWRDGRRILGDNKTWKGFVGMIGVSAFWLQVFELLAKNFNWAADLSLIPFKTWVLPLGWFYGAIWGLSYVLAELPNSFIKRRLQIEAGKEGVGILGGVFKFVDQSDSVLGCLIGLLVFYTPTWWDALAIFFLATGFHFLTNLLLFMLGLKKQAG</sequence>
<keyword evidence="1" id="KW-1133">Transmembrane helix</keyword>